<evidence type="ECO:0000313" key="3">
    <source>
        <dbReference type="Proteomes" id="UP000289738"/>
    </source>
</evidence>
<proteinExistence type="predicted"/>
<comment type="caution">
    <text evidence="2">The sequence shown here is derived from an EMBL/GenBank/DDBJ whole genome shotgun (WGS) entry which is preliminary data.</text>
</comment>
<evidence type="ECO:0000313" key="2">
    <source>
        <dbReference type="EMBL" id="RYQ98506.1"/>
    </source>
</evidence>
<dbReference type="Gene3D" id="1.10.287.950">
    <property type="entry name" value="Methyl-accepting chemotaxis protein"/>
    <property type="match status" value="1"/>
</dbReference>
<feature type="compositionally biased region" description="Polar residues" evidence="1">
    <location>
        <begin position="198"/>
        <end position="211"/>
    </location>
</feature>
<keyword evidence="3" id="KW-1185">Reference proteome</keyword>
<dbReference type="PANTHER" id="PTHR33735">
    <property type="entry name" value="EXPRESSED PROTEIN"/>
    <property type="match status" value="1"/>
</dbReference>
<organism evidence="2 3">
    <name type="scientific">Arachis hypogaea</name>
    <name type="common">Peanut</name>
    <dbReference type="NCBI Taxonomy" id="3818"/>
    <lineage>
        <taxon>Eukaryota</taxon>
        <taxon>Viridiplantae</taxon>
        <taxon>Streptophyta</taxon>
        <taxon>Embryophyta</taxon>
        <taxon>Tracheophyta</taxon>
        <taxon>Spermatophyta</taxon>
        <taxon>Magnoliopsida</taxon>
        <taxon>eudicotyledons</taxon>
        <taxon>Gunneridae</taxon>
        <taxon>Pentapetalae</taxon>
        <taxon>rosids</taxon>
        <taxon>fabids</taxon>
        <taxon>Fabales</taxon>
        <taxon>Fabaceae</taxon>
        <taxon>Papilionoideae</taxon>
        <taxon>50 kb inversion clade</taxon>
        <taxon>dalbergioids sensu lato</taxon>
        <taxon>Dalbergieae</taxon>
        <taxon>Pterocarpus clade</taxon>
        <taxon>Arachis</taxon>
    </lineage>
</organism>
<dbReference type="AlphaFoldDB" id="A0A444Y9H7"/>
<accession>A0A444Y9H7</accession>
<dbReference type="Proteomes" id="UP000289738">
    <property type="component" value="Chromosome B07"/>
</dbReference>
<dbReference type="PANTHER" id="PTHR33735:SF14">
    <property type="entry name" value="PHAGE CAPSID SCAFFOLDING PROTEIN (GPO) SERINE PEPTIDASE"/>
    <property type="match status" value="1"/>
</dbReference>
<feature type="compositionally biased region" description="Basic and acidic residues" evidence="1">
    <location>
        <begin position="180"/>
        <end position="191"/>
    </location>
</feature>
<dbReference type="SMR" id="A0A444Y9H7"/>
<feature type="region of interest" description="Disordered" evidence="1">
    <location>
        <begin position="180"/>
        <end position="219"/>
    </location>
</feature>
<evidence type="ECO:0000256" key="1">
    <source>
        <dbReference type="SAM" id="MobiDB-lite"/>
    </source>
</evidence>
<reference evidence="2 3" key="1">
    <citation type="submission" date="2019-01" db="EMBL/GenBank/DDBJ databases">
        <title>Sequencing of cultivated peanut Arachis hypogaea provides insights into genome evolution and oil improvement.</title>
        <authorList>
            <person name="Chen X."/>
        </authorList>
    </citation>
    <scope>NUCLEOTIDE SEQUENCE [LARGE SCALE GENOMIC DNA]</scope>
    <source>
        <strain evidence="3">cv. Fuhuasheng</strain>
        <tissue evidence="2">Leaves</tissue>
    </source>
</reference>
<dbReference type="Gramene" id="arahy.Tifrunner.gnm2.ann2.Ah17g250400.1">
    <property type="protein sequence ID" value="arahy.Tifrunner.gnm2.ann2.Ah17g250400.1-CDS"/>
    <property type="gene ID" value="arahy.Tifrunner.gnm2.ann2.Ah17g250400"/>
</dbReference>
<dbReference type="OrthoDB" id="1927611at2759"/>
<protein>
    <submittedName>
        <fullName evidence="2">Uncharacterized protein</fullName>
    </submittedName>
</protein>
<gene>
    <name evidence="2" type="ORF">Ahy_B07g086234</name>
</gene>
<name>A0A444Y9H7_ARAHY</name>
<dbReference type="EMBL" id="SDMP01000017">
    <property type="protein sequence ID" value="RYQ98506.1"/>
    <property type="molecule type" value="Genomic_DNA"/>
</dbReference>
<dbReference type="STRING" id="3818.A0A444Y9H7"/>
<sequence length="219" mass="24414">MANTISITQKVTCFGLGTLDKTQASKVGLPPTTHHHVRINSNIIKNNRCYVLEHNLGLFIFPSYTTTRKMNMSVFGSLQPGPVDPSSSPAHWKLWIIGTIFTILLSFSRGKWGPLLQLKEKIETRMKEAEKIAEAVEEVAEGVEKVAEDVAKIVPEGKLHDAAQFVEKVAQDIDKHAQAAEDALEKAKDMEQDLESFFESTTHGQEKSVATTPEWKDQK</sequence>